<feature type="domain" description="CobW/HypB/UreG nucleotide-binding" evidence="1">
    <location>
        <begin position="5"/>
        <end position="170"/>
    </location>
</feature>
<reference evidence="2" key="1">
    <citation type="journal article" date="2022" name="Cell">
        <title>Design, construction, and in vivo augmentation of a complex gut microbiome.</title>
        <authorList>
            <person name="Cheng A.G."/>
            <person name="Ho P.Y."/>
            <person name="Aranda-Diaz A."/>
            <person name="Jain S."/>
            <person name="Yu F.B."/>
            <person name="Meng X."/>
            <person name="Wang M."/>
            <person name="Iakiviak M."/>
            <person name="Nagashima K."/>
            <person name="Zhao A."/>
            <person name="Murugkar P."/>
            <person name="Patil A."/>
            <person name="Atabakhsh K."/>
            <person name="Weakley A."/>
            <person name="Yan J."/>
            <person name="Brumbaugh A.R."/>
            <person name="Higginbottom S."/>
            <person name="Dimas A."/>
            <person name="Shiver A.L."/>
            <person name="Deutschbauer A."/>
            <person name="Neff N."/>
            <person name="Sonnenburg J.L."/>
            <person name="Huang K.C."/>
            <person name="Fischbach M.A."/>
        </authorList>
    </citation>
    <scope>NUCLEOTIDE SEQUENCE</scope>
    <source>
        <strain evidence="2">DSM 19829</strain>
    </source>
</reference>
<protein>
    <submittedName>
        <fullName evidence="2">GTP-binding protein</fullName>
    </submittedName>
</protein>
<evidence type="ECO:0000259" key="1">
    <source>
        <dbReference type="Pfam" id="PF02492"/>
    </source>
</evidence>
<dbReference type="EMBL" id="CP102290">
    <property type="protein sequence ID" value="UWP60080.1"/>
    <property type="molecule type" value="Genomic_DNA"/>
</dbReference>
<dbReference type="InterPro" id="IPR003495">
    <property type="entry name" value="CobW/HypB/UreG_nucleotide-bd"/>
</dbReference>
<dbReference type="RefSeq" id="WP_028529517.1">
    <property type="nucleotide sequence ID" value="NZ_CABLBR010000026.1"/>
</dbReference>
<evidence type="ECO:0000313" key="2">
    <source>
        <dbReference type="EMBL" id="UWP60080.1"/>
    </source>
</evidence>
<gene>
    <name evidence="2" type="ORF">NQ502_03205</name>
</gene>
<accession>A0ABY5VJK5</accession>
<dbReference type="Gene3D" id="3.40.50.300">
    <property type="entry name" value="P-loop containing nucleotide triphosphate hydrolases"/>
    <property type="match status" value="1"/>
</dbReference>
<dbReference type="InterPro" id="IPR051316">
    <property type="entry name" value="Zinc-reg_GTPase_activator"/>
</dbReference>
<dbReference type="PANTHER" id="PTHR13748:SF62">
    <property type="entry name" value="COBW DOMAIN-CONTAINING PROTEIN"/>
    <property type="match status" value="1"/>
</dbReference>
<keyword evidence="3" id="KW-1185">Reference proteome</keyword>
<organism evidence="2 3">
    <name type="scientific">Ruminococcus gauvreauii</name>
    <dbReference type="NCBI Taxonomy" id="438033"/>
    <lineage>
        <taxon>Bacteria</taxon>
        <taxon>Bacillati</taxon>
        <taxon>Bacillota</taxon>
        <taxon>Clostridia</taxon>
        <taxon>Eubacteriales</taxon>
        <taxon>Oscillospiraceae</taxon>
        <taxon>Ruminococcus</taxon>
    </lineage>
</organism>
<dbReference type="PANTHER" id="PTHR13748">
    <property type="entry name" value="COBW-RELATED"/>
    <property type="match status" value="1"/>
</dbReference>
<name>A0ABY5VJK5_9FIRM</name>
<dbReference type="InterPro" id="IPR027417">
    <property type="entry name" value="P-loop_NTPase"/>
</dbReference>
<dbReference type="SUPFAM" id="SSF52540">
    <property type="entry name" value="P-loop containing nucleoside triphosphate hydrolases"/>
    <property type="match status" value="1"/>
</dbReference>
<dbReference type="Proteomes" id="UP001060164">
    <property type="component" value="Chromosome"/>
</dbReference>
<proteinExistence type="predicted"/>
<dbReference type="Pfam" id="PF02492">
    <property type="entry name" value="cobW"/>
    <property type="match status" value="1"/>
</dbReference>
<sequence length="312" mass="35166">MVKVDLITGFLGAGKTTFIRKYADYFIRKGQKINIIENEFGNVSVDSIILKDEACDITQLSGGCMCCTAKVAFQNMLLDMSAGGYDRILVEPSGIYDVDEFFEIMLTEPVKDCCEIGSILTIADARFDDKLSDEAQYIMFSQLLCTGKLIMSKTQTADEAMQNATLHRLNQIIKDRGSSRVFGDDVCRKDWDDLTDDDFESFASCGYQLIEHEREFMQHGRVFAARVMAHLCAGENDLRERIQKLLSDPSYGNILRVKGHIADTDGNWYEINCSLDGFYIRPSNVKKGLFIVIGQDLEEDAVQNAFIPRGRK</sequence>
<evidence type="ECO:0000313" key="3">
    <source>
        <dbReference type="Proteomes" id="UP001060164"/>
    </source>
</evidence>